<dbReference type="InterPro" id="IPR011057">
    <property type="entry name" value="Mss4-like_sf"/>
</dbReference>
<feature type="region of interest" description="Disordered" evidence="5">
    <location>
        <begin position="1"/>
        <end position="67"/>
    </location>
</feature>
<feature type="region of interest" description="Disordered" evidence="5">
    <location>
        <begin position="218"/>
        <end position="263"/>
    </location>
</feature>
<dbReference type="PANTHER" id="PTHR33337:SF40">
    <property type="entry name" value="CENP-V_GFA DOMAIN-CONTAINING PROTEIN-RELATED"/>
    <property type="match status" value="1"/>
</dbReference>
<dbReference type="PANTHER" id="PTHR33337">
    <property type="entry name" value="GFA DOMAIN-CONTAINING PROTEIN"/>
    <property type="match status" value="1"/>
</dbReference>
<dbReference type="Pfam" id="PF04828">
    <property type="entry name" value="GFA"/>
    <property type="match status" value="1"/>
</dbReference>
<evidence type="ECO:0000256" key="4">
    <source>
        <dbReference type="ARBA" id="ARBA00023239"/>
    </source>
</evidence>
<dbReference type="EMBL" id="JAEVFJ010000014">
    <property type="protein sequence ID" value="KAH8100898.1"/>
    <property type="molecule type" value="Genomic_DNA"/>
</dbReference>
<comment type="similarity">
    <text evidence="1">Belongs to the Gfa family.</text>
</comment>
<keyword evidence="8" id="KW-1185">Reference proteome</keyword>
<evidence type="ECO:0000256" key="3">
    <source>
        <dbReference type="ARBA" id="ARBA00022833"/>
    </source>
</evidence>
<feature type="compositionally biased region" description="Basic and acidic residues" evidence="5">
    <location>
        <begin position="222"/>
        <end position="236"/>
    </location>
</feature>
<dbReference type="AlphaFoldDB" id="A0A8K0UQ08"/>
<name>A0A8K0UQ08_9AGAR</name>
<evidence type="ECO:0000259" key="6">
    <source>
        <dbReference type="PROSITE" id="PS51891"/>
    </source>
</evidence>
<organism evidence="7 8">
    <name type="scientific">Cristinia sonorae</name>
    <dbReference type="NCBI Taxonomy" id="1940300"/>
    <lineage>
        <taxon>Eukaryota</taxon>
        <taxon>Fungi</taxon>
        <taxon>Dikarya</taxon>
        <taxon>Basidiomycota</taxon>
        <taxon>Agaricomycotina</taxon>
        <taxon>Agaricomycetes</taxon>
        <taxon>Agaricomycetidae</taxon>
        <taxon>Agaricales</taxon>
        <taxon>Pleurotineae</taxon>
        <taxon>Stephanosporaceae</taxon>
        <taxon>Cristinia</taxon>
    </lineage>
</organism>
<dbReference type="PROSITE" id="PS51891">
    <property type="entry name" value="CENP_V_GFA"/>
    <property type="match status" value="1"/>
</dbReference>
<dbReference type="Gene3D" id="3.90.1590.10">
    <property type="entry name" value="glutathione-dependent formaldehyde- activating enzyme (gfa)"/>
    <property type="match status" value="1"/>
</dbReference>
<comment type="caution">
    <text evidence="7">The sequence shown here is derived from an EMBL/GenBank/DDBJ whole genome shotgun (WGS) entry which is preliminary data.</text>
</comment>
<gene>
    <name evidence="7" type="ORF">BXZ70DRAFT_892778</name>
</gene>
<dbReference type="InterPro" id="IPR006913">
    <property type="entry name" value="CENP-V/GFA"/>
</dbReference>
<dbReference type="GO" id="GO:0046872">
    <property type="term" value="F:metal ion binding"/>
    <property type="evidence" value="ECO:0007669"/>
    <property type="project" value="UniProtKB-KW"/>
</dbReference>
<dbReference type="SUPFAM" id="SSF51316">
    <property type="entry name" value="Mss4-like"/>
    <property type="match status" value="1"/>
</dbReference>
<sequence length="263" mass="29773">MSNDVHKIHPNVHPDSQFHPGEHSAVPHPPPQDHHRAGDNKPFPDTGWRGRPEIPSVNGGDGEEDFLHKPPYNWKSEGGLFKPKYMSECWCGNLAFEFHGDPVDAKHCHCRQCQHLHGAPFQWAVIFPKTSVRLIRNENNSLHFFSTEKRTGEHYVPCKVSCDVCRSPIFDEGRNTVLAYPGSFKFKDGKVPLDFQPTAHIFYKERVMEVPDGIPKWSGHKGHSELMQELSDDHAKMPKYKGKAAPESETDVSPEKLNGLNDA</sequence>
<accession>A0A8K0UQ08</accession>
<reference evidence="7" key="1">
    <citation type="journal article" date="2021" name="New Phytol.">
        <title>Evolutionary innovations through gain and loss of genes in the ectomycorrhizal Boletales.</title>
        <authorList>
            <person name="Wu G."/>
            <person name="Miyauchi S."/>
            <person name="Morin E."/>
            <person name="Kuo A."/>
            <person name="Drula E."/>
            <person name="Varga T."/>
            <person name="Kohler A."/>
            <person name="Feng B."/>
            <person name="Cao Y."/>
            <person name="Lipzen A."/>
            <person name="Daum C."/>
            <person name="Hundley H."/>
            <person name="Pangilinan J."/>
            <person name="Johnson J."/>
            <person name="Barry K."/>
            <person name="LaButti K."/>
            <person name="Ng V."/>
            <person name="Ahrendt S."/>
            <person name="Min B."/>
            <person name="Choi I.G."/>
            <person name="Park H."/>
            <person name="Plett J.M."/>
            <person name="Magnuson J."/>
            <person name="Spatafora J.W."/>
            <person name="Nagy L.G."/>
            <person name="Henrissat B."/>
            <person name="Grigoriev I.V."/>
            <person name="Yang Z.L."/>
            <person name="Xu J."/>
            <person name="Martin F.M."/>
        </authorList>
    </citation>
    <scope>NUCLEOTIDE SEQUENCE</scope>
    <source>
        <strain evidence="7">KKN 215</strain>
    </source>
</reference>
<evidence type="ECO:0000313" key="7">
    <source>
        <dbReference type="EMBL" id="KAH8100898.1"/>
    </source>
</evidence>
<evidence type="ECO:0000313" key="8">
    <source>
        <dbReference type="Proteomes" id="UP000813824"/>
    </source>
</evidence>
<keyword evidence="3" id="KW-0862">Zinc</keyword>
<evidence type="ECO:0000256" key="5">
    <source>
        <dbReference type="SAM" id="MobiDB-lite"/>
    </source>
</evidence>
<dbReference type="GO" id="GO:0016846">
    <property type="term" value="F:carbon-sulfur lyase activity"/>
    <property type="evidence" value="ECO:0007669"/>
    <property type="project" value="InterPro"/>
</dbReference>
<feature type="domain" description="CENP-V/GFA" evidence="6">
    <location>
        <begin position="85"/>
        <end position="204"/>
    </location>
</feature>
<dbReference type="OrthoDB" id="9970124at2759"/>
<evidence type="ECO:0000256" key="2">
    <source>
        <dbReference type="ARBA" id="ARBA00022723"/>
    </source>
</evidence>
<evidence type="ECO:0000256" key="1">
    <source>
        <dbReference type="ARBA" id="ARBA00005495"/>
    </source>
</evidence>
<dbReference type="Proteomes" id="UP000813824">
    <property type="component" value="Unassembled WGS sequence"/>
</dbReference>
<keyword evidence="2" id="KW-0479">Metal-binding</keyword>
<proteinExistence type="inferred from homology"/>
<protein>
    <submittedName>
        <fullName evidence="7">Mss4-like protein</fullName>
    </submittedName>
</protein>
<keyword evidence="4" id="KW-0456">Lyase</keyword>